<dbReference type="AlphaFoldDB" id="A0A6L2NPN4"/>
<feature type="region of interest" description="Disordered" evidence="1">
    <location>
        <begin position="586"/>
        <end position="611"/>
    </location>
</feature>
<feature type="region of interest" description="Disordered" evidence="1">
    <location>
        <begin position="542"/>
        <end position="569"/>
    </location>
</feature>
<dbReference type="PANTHER" id="PTHR11439:SF509">
    <property type="entry name" value="RNA-DIRECTED DNA POLYMERASE"/>
    <property type="match status" value="1"/>
</dbReference>
<reference evidence="4" key="1">
    <citation type="journal article" date="2019" name="Sci. Rep.">
        <title>Draft genome of Tanacetum cinerariifolium, the natural source of mosquito coil.</title>
        <authorList>
            <person name="Yamashiro T."/>
            <person name="Shiraishi A."/>
            <person name="Satake H."/>
            <person name="Nakayama K."/>
        </authorList>
    </citation>
    <scope>NUCLEOTIDE SEQUENCE</scope>
</reference>
<protein>
    <submittedName>
        <fullName evidence="4">Uncharacterized protein</fullName>
    </submittedName>
</protein>
<dbReference type="SUPFAM" id="SSF56672">
    <property type="entry name" value="DNA/RNA polymerases"/>
    <property type="match status" value="1"/>
</dbReference>
<feature type="domain" description="Reverse transcriptase Ty1/copia-type" evidence="2">
    <location>
        <begin position="289"/>
        <end position="337"/>
    </location>
</feature>
<dbReference type="Pfam" id="PF07727">
    <property type="entry name" value="RVT_2"/>
    <property type="match status" value="1"/>
</dbReference>
<dbReference type="InterPro" id="IPR057670">
    <property type="entry name" value="SH3_retrovirus"/>
</dbReference>
<accession>A0A6L2NPN4</accession>
<dbReference type="InterPro" id="IPR013103">
    <property type="entry name" value="RVT_2"/>
</dbReference>
<proteinExistence type="predicted"/>
<dbReference type="Pfam" id="PF25597">
    <property type="entry name" value="SH3_retrovirus"/>
    <property type="match status" value="1"/>
</dbReference>
<feature type="compositionally biased region" description="Basic and acidic residues" evidence="1">
    <location>
        <begin position="159"/>
        <end position="174"/>
    </location>
</feature>
<dbReference type="EMBL" id="BKCJ010009676">
    <property type="protein sequence ID" value="GEU88106.1"/>
    <property type="molecule type" value="Genomic_DNA"/>
</dbReference>
<name>A0A6L2NPN4_TANCI</name>
<comment type="caution">
    <text evidence="4">The sequence shown here is derived from an EMBL/GenBank/DDBJ whole genome shotgun (WGS) entry which is preliminary data.</text>
</comment>
<feature type="region of interest" description="Disordered" evidence="1">
    <location>
        <begin position="127"/>
        <end position="179"/>
    </location>
</feature>
<feature type="domain" description="Retroviral polymerase SH3-like" evidence="3">
    <location>
        <begin position="16"/>
        <end position="61"/>
    </location>
</feature>
<dbReference type="PANTHER" id="PTHR11439">
    <property type="entry name" value="GAG-POL-RELATED RETROTRANSPOSON"/>
    <property type="match status" value="1"/>
</dbReference>
<evidence type="ECO:0000259" key="2">
    <source>
        <dbReference type="Pfam" id="PF07727"/>
    </source>
</evidence>
<evidence type="ECO:0000313" key="4">
    <source>
        <dbReference type="EMBL" id="GEU88106.1"/>
    </source>
</evidence>
<feature type="region of interest" description="Disordered" evidence="1">
    <location>
        <begin position="821"/>
        <end position="848"/>
    </location>
</feature>
<dbReference type="InterPro" id="IPR043502">
    <property type="entry name" value="DNA/RNA_pol_sf"/>
</dbReference>
<gene>
    <name evidence="4" type="ORF">Tci_060084</name>
</gene>
<evidence type="ECO:0000256" key="1">
    <source>
        <dbReference type="SAM" id="MobiDB-lite"/>
    </source>
</evidence>
<evidence type="ECO:0000259" key="3">
    <source>
        <dbReference type="Pfam" id="PF25597"/>
    </source>
</evidence>
<sequence>MRPFGCPVTILNTLDPLGNFDGKADEGFLVGYSVSSKAFRVFNNRTKIVQETLHINFLENQPNVAGSGPTWLFNIDTVTQSMNYQPVVAGNQPNSSAGIQEHFDAVKAGEGNVQQYVLFPLWSTSSKDPQNTDSDATFEVKERESTVHVSPSSSAKTKKHDDKTKREAKGKSHAELSTGVRNLSEEFEDFSSNSTNWVNAASTPVTAIEPNSTNSTNTSTTVGPYNNPVNITYLDDEENVGVEADFSNLETTITVSPIPTSRVHKDHLVTQIIRDLSSAPQTRRIEDPDYPDKVYKVVKALYGLHQAPRAWCETLANYLLENGFQRGKIDQTLFIKRKKMSSMGELTFFLGLQVKQKEDRIFISQDKYVAEILRKFGLTDGKLASTPNDTEKPLLKDPDGEDVDVHTYRSMIGSLMYLTSSRPDIMFAICACAHFPVTLKASHLHAVKRIFRYLKGKPHLGLWYPKDSPFNLVTVVATSSTEAEYLAAASCCAQVLSIQNQLLDYGVIINVVSSKLMLFGMTIDVVHLMLLGHKQVQDDVADATEDENAVNEISAEPTLPSPTPTTIPPLQQELIPLPLQVESTLPPSLHQSPIAQPSSPPPQQPSQPEDISHSAMALLNQLLETCATLTKKVGTLEHDKIAQAIEITKLKQRGRLPESQVHVYHLDLEHAQKVLSMQETNEADPAEVEEVIEVVTAAKLMIKVVTTAAATTVTVAPVPKASAPRKRRGVIIQDPEEVATASEFVQLEDEAFARELEAELNANINWNDVIEQVNKKGRQDNTVMRYQSLKRKPVTEAQERKNMMVYLKKWLDSRWTSSKKGEKEIEEEESKRKSENLEQKAAKKQKIDEETKELKTHLQIVPNDEDDVYTETTSLALKVPVVDYQIHTKYNKPYYQLFLSFISLLRNFNREDLEMLWKIIQEIFESSEPKNFSDDFLLNALKTMFENPNVEANI</sequence>
<organism evidence="4">
    <name type="scientific">Tanacetum cinerariifolium</name>
    <name type="common">Dalmatian daisy</name>
    <name type="synonym">Chrysanthemum cinerariifolium</name>
    <dbReference type="NCBI Taxonomy" id="118510"/>
    <lineage>
        <taxon>Eukaryota</taxon>
        <taxon>Viridiplantae</taxon>
        <taxon>Streptophyta</taxon>
        <taxon>Embryophyta</taxon>
        <taxon>Tracheophyta</taxon>
        <taxon>Spermatophyta</taxon>
        <taxon>Magnoliopsida</taxon>
        <taxon>eudicotyledons</taxon>
        <taxon>Gunneridae</taxon>
        <taxon>Pentapetalae</taxon>
        <taxon>asterids</taxon>
        <taxon>campanulids</taxon>
        <taxon>Asterales</taxon>
        <taxon>Asteraceae</taxon>
        <taxon>Asteroideae</taxon>
        <taxon>Anthemideae</taxon>
        <taxon>Anthemidinae</taxon>
        <taxon>Tanacetum</taxon>
    </lineage>
</organism>